<dbReference type="AlphaFoldDB" id="A0A8C3X5S8"/>
<dbReference type="PANTHER" id="PTHR15756">
    <property type="entry name" value="LR8/HCA112"/>
    <property type="match status" value="1"/>
</dbReference>
<dbReference type="GeneTree" id="ENSGT00530000064074"/>
<organism evidence="8 9">
    <name type="scientific">Catagonus wagneri</name>
    <name type="common">Chacoan peccary</name>
    <dbReference type="NCBI Taxonomy" id="51154"/>
    <lineage>
        <taxon>Eukaryota</taxon>
        <taxon>Metazoa</taxon>
        <taxon>Chordata</taxon>
        <taxon>Craniata</taxon>
        <taxon>Vertebrata</taxon>
        <taxon>Euteleostomi</taxon>
        <taxon>Mammalia</taxon>
        <taxon>Eutheria</taxon>
        <taxon>Laurasiatheria</taxon>
        <taxon>Artiodactyla</taxon>
        <taxon>Suina</taxon>
        <taxon>Tayassuidae</taxon>
        <taxon>Catagonus</taxon>
    </lineage>
</organism>
<reference evidence="8" key="1">
    <citation type="submission" date="2025-08" db="UniProtKB">
        <authorList>
            <consortium name="Ensembl"/>
        </authorList>
    </citation>
    <scope>IDENTIFICATION</scope>
</reference>
<name>A0A8C3X5S8_9CETA</name>
<dbReference type="PANTHER" id="PTHR15756:SF6">
    <property type="entry name" value="TRANSMEMBRANE PROTEIN 176A"/>
    <property type="match status" value="1"/>
</dbReference>
<dbReference type="Proteomes" id="UP000694540">
    <property type="component" value="Unplaced"/>
</dbReference>
<evidence type="ECO:0000313" key="8">
    <source>
        <dbReference type="Ensembl" id="ENSCWAP00000024156.1"/>
    </source>
</evidence>
<dbReference type="Ensembl" id="ENSCWAT00000026182.1">
    <property type="protein sequence ID" value="ENSCWAP00000024156.1"/>
    <property type="gene ID" value="ENSCWAG00000018372.1"/>
</dbReference>
<reference evidence="8" key="2">
    <citation type="submission" date="2025-09" db="UniProtKB">
        <authorList>
            <consortium name="Ensembl"/>
        </authorList>
    </citation>
    <scope>IDENTIFICATION</scope>
</reference>
<comment type="subcellular location">
    <subcellularLocation>
        <location evidence="1">Membrane</location>
        <topology evidence="1">Multi-pass membrane protein</topology>
    </subcellularLocation>
</comment>
<evidence type="ECO:0000256" key="5">
    <source>
        <dbReference type="ARBA" id="ARBA00022989"/>
    </source>
</evidence>
<feature type="transmembrane region" description="Helical" evidence="7">
    <location>
        <begin position="119"/>
        <end position="143"/>
    </location>
</feature>
<evidence type="ECO:0008006" key="10">
    <source>
        <dbReference type="Google" id="ProtNLM"/>
    </source>
</evidence>
<sequence>MGALDGGEAGPGAPQRASLEVHIHQESGLAKLLLSGCSLLRPLVPQPRTASRTPGGSQLLVASWVVQIVLGVMSAVLGGFLYVSYSTALRASGAPIWTGAVAVLAGAVAFIYEKRGGAYWALLKTLLALTAPSTAIAAVIIAATNFNEYRFSFPDNICDVSPSWGPTWPPGTPSPDISRQQLCTFYLDMLKAQFIGLRAILLGVWVLLLLASLVPLCLCCWRKYRQKEVSPSSTCLLGGRGQGAVQGDGSGAWVVWGGGEGQQSESQGTYHSWLSFPFFFFFGRARAQHMEVPELQLPPTASGATPDT</sequence>
<accession>A0A8C3X5S8</accession>
<proteinExistence type="inferred from homology"/>
<evidence type="ECO:0000256" key="7">
    <source>
        <dbReference type="SAM" id="Phobius"/>
    </source>
</evidence>
<feature type="transmembrane region" description="Helical" evidence="7">
    <location>
        <begin position="195"/>
        <end position="221"/>
    </location>
</feature>
<keyword evidence="6 7" id="KW-0472">Membrane</keyword>
<dbReference type="GO" id="GO:0016020">
    <property type="term" value="C:membrane"/>
    <property type="evidence" value="ECO:0007669"/>
    <property type="project" value="UniProtKB-SubCell"/>
</dbReference>
<evidence type="ECO:0000256" key="6">
    <source>
        <dbReference type="ARBA" id="ARBA00023136"/>
    </source>
</evidence>
<dbReference type="InterPro" id="IPR007237">
    <property type="entry name" value="CD20-like"/>
</dbReference>
<keyword evidence="3" id="KW-0597">Phosphoprotein</keyword>
<evidence type="ECO:0000256" key="1">
    <source>
        <dbReference type="ARBA" id="ARBA00004141"/>
    </source>
</evidence>
<evidence type="ECO:0000256" key="4">
    <source>
        <dbReference type="ARBA" id="ARBA00022692"/>
    </source>
</evidence>
<keyword evidence="9" id="KW-1185">Reference proteome</keyword>
<keyword evidence="5 7" id="KW-1133">Transmembrane helix</keyword>
<evidence type="ECO:0000313" key="9">
    <source>
        <dbReference type="Proteomes" id="UP000694540"/>
    </source>
</evidence>
<feature type="transmembrane region" description="Helical" evidence="7">
    <location>
        <begin position="94"/>
        <end position="112"/>
    </location>
</feature>
<evidence type="ECO:0000256" key="2">
    <source>
        <dbReference type="ARBA" id="ARBA00006022"/>
    </source>
</evidence>
<dbReference type="InterPro" id="IPR009281">
    <property type="entry name" value="TMEM176A/TMEM176B"/>
</dbReference>
<keyword evidence="4 7" id="KW-0812">Transmembrane</keyword>
<comment type="similarity">
    <text evidence="2">Belongs to the TMEM176 family.</text>
</comment>
<dbReference type="Pfam" id="PF04103">
    <property type="entry name" value="CD20"/>
    <property type="match status" value="1"/>
</dbReference>
<evidence type="ECO:0000256" key="3">
    <source>
        <dbReference type="ARBA" id="ARBA00022553"/>
    </source>
</evidence>
<protein>
    <recommendedName>
        <fullName evidence="10">Transmembrane protein 176A</fullName>
    </recommendedName>
</protein>
<feature type="transmembrane region" description="Helical" evidence="7">
    <location>
        <begin position="59"/>
        <end position="82"/>
    </location>
</feature>